<dbReference type="InterPro" id="IPR014721">
    <property type="entry name" value="Ribsml_uS5_D2-typ_fold_subgr"/>
</dbReference>
<evidence type="ECO:0000256" key="1">
    <source>
        <dbReference type="ARBA" id="ARBA00022694"/>
    </source>
</evidence>
<dbReference type="InterPro" id="IPR000100">
    <property type="entry name" value="RNase_P"/>
</dbReference>
<dbReference type="GO" id="GO:0004526">
    <property type="term" value="F:ribonuclease P activity"/>
    <property type="evidence" value="ECO:0007669"/>
    <property type="project" value="UniProtKB-UniRule"/>
</dbReference>
<keyword evidence="4 6" id="KW-0378">Hydrolase</keyword>
<dbReference type="NCBIfam" id="TIGR00188">
    <property type="entry name" value="rnpA"/>
    <property type="match status" value="1"/>
</dbReference>
<evidence type="ECO:0000256" key="7">
    <source>
        <dbReference type="NCBIfam" id="TIGR00188"/>
    </source>
</evidence>
<dbReference type="GO" id="GO:0030677">
    <property type="term" value="C:ribonuclease P complex"/>
    <property type="evidence" value="ECO:0007669"/>
    <property type="project" value="TreeGrafter"/>
</dbReference>
<dbReference type="EMBL" id="MAPZ01000028">
    <property type="protein sequence ID" value="OBY09596.1"/>
    <property type="molecule type" value="Genomic_DNA"/>
</dbReference>
<dbReference type="AlphaFoldDB" id="A0A174HII1"/>
<protein>
    <recommendedName>
        <fullName evidence="6 7">Ribonuclease P protein component</fullName>
        <shortName evidence="6">RNase P protein</shortName>
        <shortName evidence="6">RNaseP protein</shortName>
        <ecNumber evidence="6 7">3.1.26.5</ecNumber>
    </recommendedName>
    <alternativeName>
        <fullName evidence="6">Protein C5</fullName>
    </alternativeName>
</protein>
<sequence length="128" mass="15226">MIYRLKKNLEFRFIYRRGKSFANSLLVLYVFKNKMNKDNEGNLYNKVGISVSKKVGNSVIRSRSKRLIYENYRFKDEYLNKGYDFVFVARTKLKDKNFNEVENAMDNLLKKAGLYNNEKISIKSNKIL</sequence>
<dbReference type="Pfam" id="PF00825">
    <property type="entry name" value="Ribonuclease_P"/>
    <property type="match status" value="1"/>
</dbReference>
<comment type="caution">
    <text evidence="8">The sequence shown here is derived from an EMBL/GenBank/DDBJ whole genome shotgun (WGS) entry which is preliminary data.</text>
</comment>
<evidence type="ECO:0000256" key="3">
    <source>
        <dbReference type="ARBA" id="ARBA00022759"/>
    </source>
</evidence>
<keyword evidence="5 6" id="KW-0694">RNA-binding</keyword>
<evidence type="ECO:0000256" key="5">
    <source>
        <dbReference type="ARBA" id="ARBA00022884"/>
    </source>
</evidence>
<evidence type="ECO:0000256" key="6">
    <source>
        <dbReference type="HAMAP-Rule" id="MF_00227"/>
    </source>
</evidence>
<dbReference type="PANTHER" id="PTHR33992">
    <property type="entry name" value="RIBONUCLEASE P PROTEIN COMPONENT"/>
    <property type="match status" value="1"/>
</dbReference>
<dbReference type="GO" id="GO:0001682">
    <property type="term" value="P:tRNA 5'-leader removal"/>
    <property type="evidence" value="ECO:0007669"/>
    <property type="project" value="UniProtKB-UniRule"/>
</dbReference>
<comment type="catalytic activity">
    <reaction evidence="6">
        <text>Endonucleolytic cleavage of RNA, removing 5'-extranucleotides from tRNA precursor.</text>
        <dbReference type="EC" id="3.1.26.5"/>
    </reaction>
</comment>
<name>A0A174HII1_9CLOT</name>
<gene>
    <name evidence="6" type="primary">rnpA</name>
    <name evidence="8" type="ORF">CP373A1_14710</name>
</gene>
<reference evidence="8 9" key="1">
    <citation type="submission" date="2016-06" db="EMBL/GenBank/DDBJ databases">
        <authorList>
            <person name="Kjaerup R.B."/>
            <person name="Dalgaard T.S."/>
            <person name="Juul-Madsen H.R."/>
        </authorList>
    </citation>
    <scope>NUCLEOTIDE SEQUENCE [LARGE SCALE GENOMIC DNA]</scope>
    <source>
        <strain evidence="8 9">373-A1</strain>
    </source>
</reference>
<comment type="similarity">
    <text evidence="6">Belongs to the RnpA family.</text>
</comment>
<keyword evidence="2 6" id="KW-0540">Nuclease</keyword>
<dbReference type="OrthoDB" id="9810867at2"/>
<dbReference type="PANTHER" id="PTHR33992:SF1">
    <property type="entry name" value="RIBONUCLEASE P PROTEIN COMPONENT"/>
    <property type="match status" value="1"/>
</dbReference>
<proteinExistence type="inferred from homology"/>
<accession>A0A174HII1</accession>
<keyword evidence="1 6" id="KW-0819">tRNA processing</keyword>
<organism evidence="8 9">
    <name type="scientific">Clostridium paraputrificum</name>
    <dbReference type="NCBI Taxonomy" id="29363"/>
    <lineage>
        <taxon>Bacteria</taxon>
        <taxon>Bacillati</taxon>
        <taxon>Bacillota</taxon>
        <taxon>Clostridia</taxon>
        <taxon>Eubacteriales</taxon>
        <taxon>Clostridiaceae</taxon>
        <taxon>Clostridium</taxon>
    </lineage>
</organism>
<dbReference type="Proteomes" id="UP000092714">
    <property type="component" value="Unassembled WGS sequence"/>
</dbReference>
<dbReference type="HAMAP" id="MF_00227">
    <property type="entry name" value="RNase_P"/>
    <property type="match status" value="1"/>
</dbReference>
<dbReference type="InterPro" id="IPR020568">
    <property type="entry name" value="Ribosomal_Su5_D2-typ_SF"/>
</dbReference>
<keyword evidence="3 6" id="KW-0255">Endonuclease</keyword>
<dbReference type="eggNOG" id="COG0594">
    <property type="taxonomic scope" value="Bacteria"/>
</dbReference>
<dbReference type="GeneID" id="42776869"/>
<dbReference type="EC" id="3.1.26.5" evidence="6 7"/>
<evidence type="ECO:0000313" key="8">
    <source>
        <dbReference type="EMBL" id="OBY09596.1"/>
    </source>
</evidence>
<comment type="function">
    <text evidence="6">RNaseP catalyzes the removal of the 5'-leader sequence from pre-tRNA to produce the mature 5'-terminus. It can also cleave other RNA substrates such as 4.5S RNA. The protein component plays an auxiliary but essential role in vivo by binding to the 5'-leader sequence and broadening the substrate specificity of the ribozyme.</text>
</comment>
<evidence type="ECO:0000313" key="9">
    <source>
        <dbReference type="Proteomes" id="UP000092714"/>
    </source>
</evidence>
<evidence type="ECO:0000256" key="4">
    <source>
        <dbReference type="ARBA" id="ARBA00022801"/>
    </source>
</evidence>
<dbReference type="GO" id="GO:0042781">
    <property type="term" value="F:3'-tRNA processing endoribonuclease activity"/>
    <property type="evidence" value="ECO:0007669"/>
    <property type="project" value="TreeGrafter"/>
</dbReference>
<evidence type="ECO:0000256" key="2">
    <source>
        <dbReference type="ARBA" id="ARBA00022722"/>
    </source>
</evidence>
<dbReference type="RefSeq" id="WP_027099035.1">
    <property type="nucleotide sequence ID" value="NZ_CABJAZ010000015.1"/>
</dbReference>
<dbReference type="GO" id="GO:0000049">
    <property type="term" value="F:tRNA binding"/>
    <property type="evidence" value="ECO:0007669"/>
    <property type="project" value="UniProtKB-UniRule"/>
</dbReference>
<dbReference type="Gene3D" id="3.30.230.10">
    <property type="match status" value="1"/>
</dbReference>
<keyword evidence="9" id="KW-1185">Reference proteome</keyword>
<dbReference type="SUPFAM" id="SSF54211">
    <property type="entry name" value="Ribosomal protein S5 domain 2-like"/>
    <property type="match status" value="1"/>
</dbReference>
<comment type="subunit">
    <text evidence="6">Consists of a catalytic RNA component (M1 or rnpB) and a protein subunit.</text>
</comment>